<accession>A0A843V468</accession>
<protein>
    <submittedName>
        <fullName evidence="2">Uncharacterized protein</fullName>
    </submittedName>
</protein>
<gene>
    <name evidence="2" type="ORF">Taro_022037</name>
</gene>
<feature type="region of interest" description="Disordered" evidence="1">
    <location>
        <begin position="1"/>
        <end position="22"/>
    </location>
</feature>
<evidence type="ECO:0000313" key="2">
    <source>
        <dbReference type="EMBL" id="MQL89467.1"/>
    </source>
</evidence>
<name>A0A843V468_COLES</name>
<dbReference type="EMBL" id="NMUH01001151">
    <property type="protein sequence ID" value="MQL89467.1"/>
    <property type="molecule type" value="Genomic_DNA"/>
</dbReference>
<dbReference type="AlphaFoldDB" id="A0A843V468"/>
<evidence type="ECO:0000256" key="1">
    <source>
        <dbReference type="SAM" id="MobiDB-lite"/>
    </source>
</evidence>
<organism evidence="2 3">
    <name type="scientific">Colocasia esculenta</name>
    <name type="common">Wild taro</name>
    <name type="synonym">Arum esculentum</name>
    <dbReference type="NCBI Taxonomy" id="4460"/>
    <lineage>
        <taxon>Eukaryota</taxon>
        <taxon>Viridiplantae</taxon>
        <taxon>Streptophyta</taxon>
        <taxon>Embryophyta</taxon>
        <taxon>Tracheophyta</taxon>
        <taxon>Spermatophyta</taxon>
        <taxon>Magnoliopsida</taxon>
        <taxon>Liliopsida</taxon>
        <taxon>Araceae</taxon>
        <taxon>Aroideae</taxon>
        <taxon>Colocasieae</taxon>
        <taxon>Colocasia</taxon>
    </lineage>
</organism>
<comment type="caution">
    <text evidence="2">The sequence shown here is derived from an EMBL/GenBank/DDBJ whole genome shotgun (WGS) entry which is preliminary data.</text>
</comment>
<proteinExistence type="predicted"/>
<sequence>MQMGPHAVAPWTPHRGEWGRAQGSIPGYAWVCTSDGAKCGGVILFGPKPNGPPLERTGKTDAGADGSLQDQKWIRGPSEDRGNPPMPKSVESL</sequence>
<feature type="region of interest" description="Disordered" evidence="1">
    <location>
        <begin position="47"/>
        <end position="93"/>
    </location>
</feature>
<keyword evidence="3" id="KW-1185">Reference proteome</keyword>
<dbReference type="Proteomes" id="UP000652761">
    <property type="component" value="Unassembled WGS sequence"/>
</dbReference>
<evidence type="ECO:0000313" key="3">
    <source>
        <dbReference type="Proteomes" id="UP000652761"/>
    </source>
</evidence>
<reference evidence="2" key="1">
    <citation type="submission" date="2017-07" db="EMBL/GenBank/DDBJ databases">
        <title>Taro Niue Genome Assembly and Annotation.</title>
        <authorList>
            <person name="Atibalentja N."/>
            <person name="Keating K."/>
            <person name="Fields C.J."/>
        </authorList>
    </citation>
    <scope>NUCLEOTIDE SEQUENCE</scope>
    <source>
        <strain evidence="2">Niue_2</strain>
        <tissue evidence="2">Leaf</tissue>
    </source>
</reference>